<evidence type="ECO:0000313" key="4">
    <source>
        <dbReference type="Proteomes" id="UP000663828"/>
    </source>
</evidence>
<dbReference type="OrthoDB" id="10053195at2759"/>
<organism evidence="2 5">
    <name type="scientific">Adineta ricciae</name>
    <name type="common">Rotifer</name>
    <dbReference type="NCBI Taxonomy" id="249248"/>
    <lineage>
        <taxon>Eukaryota</taxon>
        <taxon>Metazoa</taxon>
        <taxon>Spiralia</taxon>
        <taxon>Gnathifera</taxon>
        <taxon>Rotifera</taxon>
        <taxon>Eurotatoria</taxon>
        <taxon>Bdelloidea</taxon>
        <taxon>Adinetida</taxon>
        <taxon>Adinetidae</taxon>
        <taxon>Adineta</taxon>
    </lineage>
</organism>
<dbReference type="InterPro" id="IPR013320">
    <property type="entry name" value="ConA-like_dom_sf"/>
</dbReference>
<keyword evidence="1" id="KW-0472">Membrane</keyword>
<evidence type="ECO:0000256" key="1">
    <source>
        <dbReference type="SAM" id="Phobius"/>
    </source>
</evidence>
<protein>
    <recommendedName>
        <fullName evidence="6">LamG domain-containing protein</fullName>
    </recommendedName>
</protein>
<keyword evidence="1" id="KW-0812">Transmembrane</keyword>
<evidence type="ECO:0000313" key="5">
    <source>
        <dbReference type="Proteomes" id="UP000663852"/>
    </source>
</evidence>
<dbReference type="EMBL" id="CAJNOR010000642">
    <property type="protein sequence ID" value="CAF0970475.1"/>
    <property type="molecule type" value="Genomic_DNA"/>
</dbReference>
<dbReference type="Gene3D" id="2.60.120.200">
    <property type="match status" value="2"/>
</dbReference>
<comment type="caution">
    <text evidence="2">The sequence shown here is derived from an EMBL/GenBank/DDBJ whole genome shotgun (WGS) entry which is preliminary data.</text>
</comment>
<dbReference type="Pfam" id="PF13385">
    <property type="entry name" value="Laminin_G_3"/>
    <property type="match status" value="2"/>
</dbReference>
<evidence type="ECO:0008006" key="6">
    <source>
        <dbReference type="Google" id="ProtNLM"/>
    </source>
</evidence>
<evidence type="ECO:0000313" key="2">
    <source>
        <dbReference type="EMBL" id="CAF0802633.1"/>
    </source>
</evidence>
<name>A0A813SWQ1_ADIRI</name>
<proteinExistence type="predicted"/>
<feature type="transmembrane region" description="Helical" evidence="1">
    <location>
        <begin position="122"/>
        <end position="149"/>
    </location>
</feature>
<evidence type="ECO:0000313" key="3">
    <source>
        <dbReference type="EMBL" id="CAF0970475.1"/>
    </source>
</evidence>
<gene>
    <name evidence="2" type="ORF">EDS130_LOCUS4932</name>
    <name evidence="3" type="ORF">XAT740_LOCUS11639</name>
</gene>
<accession>A0A813SWQ1</accession>
<keyword evidence="1" id="KW-1133">Transmembrane helix</keyword>
<keyword evidence="4" id="KW-1185">Reference proteome</keyword>
<reference evidence="2" key="1">
    <citation type="submission" date="2021-02" db="EMBL/GenBank/DDBJ databases">
        <authorList>
            <person name="Nowell W R."/>
        </authorList>
    </citation>
    <scope>NUCLEOTIDE SEQUENCE</scope>
</reference>
<dbReference type="EMBL" id="CAJNOJ010000013">
    <property type="protein sequence ID" value="CAF0802633.1"/>
    <property type="molecule type" value="Genomic_DNA"/>
</dbReference>
<dbReference type="AlphaFoldDB" id="A0A813SWQ1"/>
<dbReference type="Proteomes" id="UP000663828">
    <property type="component" value="Unassembled WGS sequence"/>
</dbReference>
<dbReference type="Proteomes" id="UP000663852">
    <property type="component" value="Unassembled WGS sequence"/>
</dbReference>
<sequence length="619" mass="67457">MSKEKVTAQKHRPTIAIVPRRLSAIQHKINPQSDDKQDVHLNNIPNFQSTAISSTIPPAKKPPPLETKHDLVDLDPNNRLSTPINVRILTPKTETSRNVKNPKQPNVGSGICFNQLTRKQKFLILTISLIIIGSVLTAIIIYFPIYYLIIQPANSQSSFTNITVSGCYATTCIGQETPYRTSTITVIYPFDANTNDVSGYATGTAFGLSSPGYTGYCYVGYQALTLASLNQQYISIPYVNLSQRSFTIETWIMLYNSAASGNYGVFGQCDSNSICLSISVQNSRFVVSFNSMMTNNYTLTGATFVSANIWFHLTVVYDAVLYQQRIYVNGRIDGISTSIVPSYQGTSTGSLTTIGGSSSLGYGTTYFQGRVDNFMISAGIVRTICQILNDATLTAYFPFDTTDPLNDHSINLYGSVSSPSVTISTGRVNEALYFTSSTSYFQSQCFPNSGLDDPPYSFSLWINPSSHVGGGTIIHMSNLIYGNGSICYDLLALTNTGQLVAQWMLWNNTFDGFHGPIISAGTWTHIAYVYSETNGVRLYVGGQLSAMSSNTATLNIKDFSTILYVTLGNISPLGSSASVSCSNVAALSIVSGSFIGAIDEFRIYSRELDSREICVLANP</sequence>
<dbReference type="SUPFAM" id="SSF49899">
    <property type="entry name" value="Concanavalin A-like lectins/glucanases"/>
    <property type="match status" value="2"/>
</dbReference>